<protein>
    <submittedName>
        <fullName evidence="1">Uncharacterized protein</fullName>
    </submittedName>
</protein>
<accession>A0A645ENL1</accession>
<name>A0A645ENL1_9ZZZZ</name>
<reference evidence="1" key="1">
    <citation type="submission" date="2019-08" db="EMBL/GenBank/DDBJ databases">
        <authorList>
            <person name="Kucharzyk K."/>
            <person name="Murdoch R.W."/>
            <person name="Higgins S."/>
            <person name="Loffler F."/>
        </authorList>
    </citation>
    <scope>NUCLEOTIDE SEQUENCE</scope>
</reference>
<evidence type="ECO:0000313" key="1">
    <source>
        <dbReference type="EMBL" id="MPN02234.1"/>
    </source>
</evidence>
<proteinExistence type="predicted"/>
<dbReference type="AlphaFoldDB" id="A0A645ENL1"/>
<comment type="caution">
    <text evidence="1">The sequence shown here is derived from an EMBL/GenBank/DDBJ whole genome shotgun (WGS) entry which is preliminary data.</text>
</comment>
<organism evidence="1">
    <name type="scientific">bioreactor metagenome</name>
    <dbReference type="NCBI Taxonomy" id="1076179"/>
    <lineage>
        <taxon>unclassified sequences</taxon>
        <taxon>metagenomes</taxon>
        <taxon>ecological metagenomes</taxon>
    </lineage>
</organism>
<gene>
    <name evidence="1" type="ORF">SDC9_149448</name>
</gene>
<dbReference type="EMBL" id="VSSQ01048187">
    <property type="protein sequence ID" value="MPN02234.1"/>
    <property type="molecule type" value="Genomic_DNA"/>
</dbReference>
<sequence>MLGGEGGQQADRAGSRHQDVLAGQVTGHVDAVQHHAEGLGQSGGLDRNAFRQHAHHVSSDQHVLGHRALGVRPGRRAAQVGAARAKMPQVLHAGHLGSEGGRMHGDRGALRPFALRIRVDVAGHLVPGNQRFAHHEGAVGAVEVVVQV</sequence>